<accession>A0A429GMV8</accession>
<dbReference type="SUPFAM" id="SSF53681">
    <property type="entry name" value="Aspartate/glutamate racemase"/>
    <property type="match status" value="1"/>
</dbReference>
<dbReference type="Proteomes" id="UP000277582">
    <property type="component" value="Unassembled WGS sequence"/>
</dbReference>
<dbReference type="PANTHER" id="PTHR28047:SF5">
    <property type="entry name" value="PROTEIN DCG1"/>
    <property type="match status" value="1"/>
</dbReference>
<dbReference type="PANTHER" id="PTHR28047">
    <property type="entry name" value="PROTEIN DCG1"/>
    <property type="match status" value="1"/>
</dbReference>
<evidence type="ECO:0000256" key="1">
    <source>
        <dbReference type="ARBA" id="ARBA00038414"/>
    </source>
</evidence>
<dbReference type="Pfam" id="PF01177">
    <property type="entry name" value="Asp_Glu_race"/>
    <property type="match status" value="1"/>
</dbReference>
<name>A0A429GMV8_9CREN</name>
<organism evidence="2 3">
    <name type="scientific">Candidatus Methanodesulfokora washburnensis</name>
    <dbReference type="NCBI Taxonomy" id="2478471"/>
    <lineage>
        <taxon>Archaea</taxon>
        <taxon>Thermoproteota</taxon>
        <taxon>Candidatus Korarchaeia</taxon>
        <taxon>Candidatus Korarchaeia incertae sedis</taxon>
        <taxon>Candidatus Methanodesulfokora</taxon>
    </lineage>
</organism>
<gene>
    <name evidence="2" type="ORF">D6D85_06655</name>
</gene>
<proteinExistence type="inferred from homology"/>
<dbReference type="AlphaFoldDB" id="A0A429GMV8"/>
<dbReference type="RefSeq" id="WP_125671244.1">
    <property type="nucleotide sequence ID" value="NZ_RCOS01000077.1"/>
</dbReference>
<keyword evidence="3" id="KW-1185">Reference proteome</keyword>
<sequence length="225" mass="24160">MRILVINPVGHSTWDKQDEEICKSFASPETEIKVVSLPRGPVSVETPEAHAEVIPLVLDVARRNHEGFDAVLVNCFLDPGVDFLKGILKKPVVGPCEASLSLACIAGTRISIITVGGADGDWMIEERVKQLGLSDKVTSVRGIPVGVLDIDKDRAAVVSYLVNEAEKARKEERADVIVLGCTGLAGLAKEVQEKTNIFTIDPTGAAIKVAEALIKLGITGLPYRR</sequence>
<dbReference type="InterPro" id="IPR001920">
    <property type="entry name" value="Asp/Glu_race"/>
</dbReference>
<dbReference type="OrthoDB" id="161830at2157"/>
<comment type="caution">
    <text evidence="2">The sequence shown here is derived from an EMBL/GenBank/DDBJ whole genome shotgun (WGS) entry which is preliminary data.</text>
</comment>
<reference evidence="2 3" key="1">
    <citation type="submission" date="2018-10" db="EMBL/GenBank/DDBJ databases">
        <title>Co-occurring genomic capacity for anaerobic methane metabolism and dissimilatory sulfite reduction discovered in the Korarchaeota.</title>
        <authorList>
            <person name="Mckay L.J."/>
            <person name="Dlakic M."/>
            <person name="Fields M.W."/>
            <person name="Delmont T.O."/>
            <person name="Eren A.M."/>
            <person name="Jay Z.J."/>
            <person name="Klingelsmith K.B."/>
            <person name="Rusch D.B."/>
            <person name="Inskeep W.P."/>
        </authorList>
    </citation>
    <scope>NUCLEOTIDE SEQUENCE [LARGE SCALE GENOMIC DNA]</scope>
    <source>
        <strain evidence="2 3">MDKW</strain>
    </source>
</reference>
<dbReference type="GO" id="GO:0047661">
    <property type="term" value="F:amino-acid racemase activity"/>
    <property type="evidence" value="ECO:0007669"/>
    <property type="project" value="InterPro"/>
</dbReference>
<dbReference type="EMBL" id="RCOS01000077">
    <property type="protein sequence ID" value="RSN75196.1"/>
    <property type="molecule type" value="Genomic_DNA"/>
</dbReference>
<comment type="similarity">
    <text evidence="1">Belongs to the HyuE racemase family.</text>
</comment>
<dbReference type="InterPro" id="IPR052186">
    <property type="entry name" value="Hydantoin_racemase-like"/>
</dbReference>
<dbReference type="InterPro" id="IPR015942">
    <property type="entry name" value="Asp/Glu/hydantoin_racemase"/>
</dbReference>
<protein>
    <submittedName>
        <fullName evidence="2">Hydantoin racemase</fullName>
    </submittedName>
</protein>
<dbReference type="InterPro" id="IPR053714">
    <property type="entry name" value="Iso_Racemase_Enz_sf"/>
</dbReference>
<dbReference type="Gene3D" id="3.40.50.12500">
    <property type="match status" value="1"/>
</dbReference>
<evidence type="ECO:0000313" key="3">
    <source>
        <dbReference type="Proteomes" id="UP000277582"/>
    </source>
</evidence>
<evidence type="ECO:0000313" key="2">
    <source>
        <dbReference type="EMBL" id="RSN75196.1"/>
    </source>
</evidence>